<sequence>MFGDNGSNPAMTPLVPKAVNFFFKSGWINGFSIEFRIDVWLQRQVVCQ</sequence>
<keyword evidence="2" id="KW-1185">Reference proteome</keyword>
<proteinExistence type="predicted"/>
<comment type="caution">
    <text evidence="1">The sequence shown here is derived from an EMBL/GenBank/DDBJ whole genome shotgun (WGS) entry which is preliminary data.</text>
</comment>
<dbReference type="AlphaFoldDB" id="M3JXK9"/>
<accession>M3JXK9</accession>
<evidence type="ECO:0000313" key="1">
    <source>
        <dbReference type="EMBL" id="EMG47134.1"/>
    </source>
</evidence>
<organism evidence="1 2">
    <name type="scientific">Candida maltosa (strain Xu316)</name>
    <name type="common">Yeast</name>
    <dbReference type="NCBI Taxonomy" id="1245528"/>
    <lineage>
        <taxon>Eukaryota</taxon>
        <taxon>Fungi</taxon>
        <taxon>Dikarya</taxon>
        <taxon>Ascomycota</taxon>
        <taxon>Saccharomycotina</taxon>
        <taxon>Pichiomycetes</taxon>
        <taxon>Debaryomycetaceae</taxon>
        <taxon>Candida/Lodderomyces clade</taxon>
        <taxon>Candida</taxon>
    </lineage>
</organism>
<dbReference type="HOGENOM" id="CLU_3159916_0_0_1"/>
<name>M3JXK9_CANMX</name>
<dbReference type="EMBL" id="AOGT01001713">
    <property type="protein sequence ID" value="EMG47134.1"/>
    <property type="molecule type" value="Genomic_DNA"/>
</dbReference>
<reference evidence="1 2" key="1">
    <citation type="submission" date="2013-02" db="EMBL/GenBank/DDBJ databases">
        <title>Genome sequence of Candida maltosa Xu316, a potential industrial strain for xylitol and ethanol production.</title>
        <authorList>
            <person name="Yu J."/>
            <person name="Wang Q."/>
            <person name="Geng X."/>
            <person name="Bao W."/>
            <person name="He P."/>
            <person name="Cai J."/>
        </authorList>
    </citation>
    <scope>NUCLEOTIDE SEQUENCE [LARGE SCALE GENOMIC DNA]</scope>
    <source>
        <strain evidence="2">Xu316</strain>
    </source>
</reference>
<dbReference type="Proteomes" id="UP000011777">
    <property type="component" value="Unassembled WGS sequence"/>
</dbReference>
<gene>
    <name evidence="1" type="ORF">G210_2581</name>
</gene>
<protein>
    <submittedName>
        <fullName evidence="1">Uncharacterized protein</fullName>
    </submittedName>
</protein>
<evidence type="ECO:0000313" key="2">
    <source>
        <dbReference type="Proteomes" id="UP000011777"/>
    </source>
</evidence>